<evidence type="ECO:0000313" key="12">
    <source>
        <dbReference type="EMBL" id="RIP32232.1"/>
    </source>
</evidence>
<organism evidence="11 13">
    <name type="scientific">Salmonella enterica</name>
    <name type="common">Salmonella choleraesuis</name>
    <dbReference type="NCBI Taxonomy" id="28901"/>
    <lineage>
        <taxon>Bacteria</taxon>
        <taxon>Pseudomonadati</taxon>
        <taxon>Pseudomonadota</taxon>
        <taxon>Gammaproteobacteria</taxon>
        <taxon>Enterobacterales</taxon>
        <taxon>Enterobacteriaceae</taxon>
        <taxon>Salmonella</taxon>
    </lineage>
</organism>
<dbReference type="EMBL" id="QDLQ01000006">
    <property type="protein sequence ID" value="PVI97721.1"/>
    <property type="molecule type" value="Genomic_DNA"/>
</dbReference>
<evidence type="ECO:0000313" key="13">
    <source>
        <dbReference type="Proteomes" id="UP000245912"/>
    </source>
</evidence>
<dbReference type="AlphaFoldDB" id="A0A232SZK9"/>
<keyword evidence="4" id="KW-0997">Cell inner membrane</keyword>
<keyword evidence="7 8" id="KW-0472">Membrane</keyword>
<dbReference type="EMBL" id="QWJL01000001">
    <property type="protein sequence ID" value="RIP32232.1"/>
    <property type="molecule type" value="Genomic_DNA"/>
</dbReference>
<gene>
    <name evidence="12" type="ORF">A7D45_00850</name>
    <name evidence="11" type="ORF">C4860_09885</name>
    <name evidence="10" type="ORF">DSQ24_07640</name>
    <name evidence="9" type="ORF">DT651_05745</name>
</gene>
<keyword evidence="5 8" id="KW-0812">Transmembrane</keyword>
<dbReference type="Pfam" id="PF10753">
    <property type="entry name" value="Toxin_GhoT_OrtT"/>
    <property type="match status" value="1"/>
</dbReference>
<evidence type="ECO:0000256" key="8">
    <source>
        <dbReference type="SAM" id="Phobius"/>
    </source>
</evidence>
<comment type="subcellular location">
    <subcellularLocation>
        <location evidence="1">Cell inner membrane</location>
        <topology evidence="1">Multi-pass membrane protein</topology>
    </subcellularLocation>
</comment>
<keyword evidence="6 8" id="KW-1133">Transmembrane helix</keyword>
<evidence type="ECO:0000313" key="9">
    <source>
        <dbReference type="EMBL" id="EBM1205032.1"/>
    </source>
</evidence>
<dbReference type="GO" id="GO:0005886">
    <property type="term" value="C:plasma membrane"/>
    <property type="evidence" value="ECO:0007669"/>
    <property type="project" value="UniProtKB-SubCell"/>
</dbReference>
<evidence type="ECO:0000256" key="3">
    <source>
        <dbReference type="ARBA" id="ARBA00022475"/>
    </source>
</evidence>
<evidence type="ECO:0000256" key="1">
    <source>
        <dbReference type="ARBA" id="ARBA00004429"/>
    </source>
</evidence>
<evidence type="ECO:0000256" key="6">
    <source>
        <dbReference type="ARBA" id="ARBA00022989"/>
    </source>
</evidence>
<evidence type="ECO:0000256" key="5">
    <source>
        <dbReference type="ARBA" id="ARBA00022692"/>
    </source>
</evidence>
<evidence type="ECO:0000256" key="4">
    <source>
        <dbReference type="ARBA" id="ARBA00022519"/>
    </source>
</evidence>
<sequence length="87" mass="10264">MLLRLINLDVCQIKRAYCARFFLWLARMPDMTLFQKILIFYAVMAVISSLITWFLTHDKKRIRFLSAFLVGATWPISFPVALLFSLF</sequence>
<protein>
    <submittedName>
        <fullName evidence="11">GhoT/OrtT family toxin</fullName>
    </submittedName>
</protein>
<dbReference type="Proteomes" id="UP000839921">
    <property type="component" value="Unassembled WGS sequence"/>
</dbReference>
<name>A0A232SZK9_SALER</name>
<reference evidence="9" key="2">
    <citation type="submission" date="2018-07" db="EMBL/GenBank/DDBJ databases">
        <authorList>
            <consortium name="PulseNet: The National Subtyping Network for Foodborne Disease Surveillance"/>
            <person name="Tarr C.L."/>
            <person name="Trees E."/>
            <person name="Katz L.S."/>
            <person name="Carleton-Romer H.A."/>
            <person name="Stroika S."/>
            <person name="Kucerova Z."/>
            <person name="Roache K.F."/>
            <person name="Sabol A.L."/>
            <person name="Besser J."/>
            <person name="Gerner-Smidt P."/>
        </authorList>
    </citation>
    <scope>NUCLEOTIDE SEQUENCE [LARGE SCALE GENOMIC DNA]</scope>
    <source>
        <strain evidence="10">PNUSAS043708</strain>
        <strain evidence="9">PNUSAS046051</strain>
    </source>
</reference>
<dbReference type="Proteomes" id="UP000839587">
    <property type="component" value="Unassembled WGS sequence"/>
</dbReference>
<reference evidence="11 13" key="1">
    <citation type="submission" date="2018-04" db="EMBL/GenBank/DDBJ databases">
        <title>Serotype diversity and antimicrobial resistance among Salmonella enterica isolated from patients at an equine referral hospital.</title>
        <authorList>
            <person name="Leon I.M."/>
            <person name="Lawhon S.D."/>
            <person name="Norman K.N."/>
            <person name="Threadgill D.S."/>
            <person name="Ohta N."/>
            <person name="Vinasco J."/>
            <person name="Scott H.M."/>
        </authorList>
    </citation>
    <scope>NUCLEOTIDE SEQUENCE [LARGE SCALE GENOMIC DNA]</scope>
    <source>
        <strain evidence="11 13">235</strain>
    </source>
</reference>
<dbReference type="EMBL" id="AAGBOZ010000004">
    <property type="protein sequence ID" value="EBM1205032.1"/>
    <property type="molecule type" value="Genomic_DNA"/>
</dbReference>
<accession>A0A232SZK9</accession>
<dbReference type="EMBL" id="AAGIXZ010000003">
    <property type="protein sequence ID" value="EBO5703714.1"/>
    <property type="molecule type" value="Genomic_DNA"/>
</dbReference>
<comment type="caution">
    <text evidence="11">The sequence shown here is derived from an EMBL/GenBank/DDBJ whole genome shotgun (WGS) entry which is preliminary data.</text>
</comment>
<dbReference type="Proteomes" id="UP000245912">
    <property type="component" value="Unassembled WGS sequence"/>
</dbReference>
<evidence type="ECO:0000256" key="7">
    <source>
        <dbReference type="ARBA" id="ARBA00023136"/>
    </source>
</evidence>
<evidence type="ECO:0000313" key="11">
    <source>
        <dbReference type="EMBL" id="PVI97721.1"/>
    </source>
</evidence>
<dbReference type="Proteomes" id="UP000885256">
    <property type="component" value="Unassembled WGS sequence"/>
</dbReference>
<feature type="transmembrane region" description="Helical" evidence="8">
    <location>
        <begin position="67"/>
        <end position="86"/>
    </location>
</feature>
<comment type="similarity">
    <text evidence="2">Belongs to the GhoT/OrtT toxin family.</text>
</comment>
<evidence type="ECO:0000256" key="2">
    <source>
        <dbReference type="ARBA" id="ARBA00010408"/>
    </source>
</evidence>
<dbReference type="InterPro" id="IPR019689">
    <property type="entry name" value="Toxin_GhoT/OrtT"/>
</dbReference>
<evidence type="ECO:0000313" key="10">
    <source>
        <dbReference type="EMBL" id="EBO5703714.1"/>
    </source>
</evidence>
<feature type="transmembrane region" description="Helical" evidence="8">
    <location>
        <begin position="33"/>
        <end position="55"/>
    </location>
</feature>
<reference evidence="12" key="3">
    <citation type="submission" date="2018-08" db="EMBL/GenBank/DDBJ databases">
        <title>Whole genome sequencing of Salmonella enterica serotype newport.</title>
        <authorList>
            <person name="Bell R."/>
        </authorList>
    </citation>
    <scope>NUCLEOTIDE SEQUENCE [LARGE SCALE GENOMIC DNA]</scope>
    <source>
        <strain evidence="12">CFSAN048053</strain>
    </source>
</reference>
<proteinExistence type="inferred from homology"/>
<keyword evidence="3" id="KW-1003">Cell membrane</keyword>